<accession>A0A5C4W548</accession>
<organism evidence="2 3">
    <name type="scientific">Nonomuraea phyllanthi</name>
    <dbReference type="NCBI Taxonomy" id="2219224"/>
    <lineage>
        <taxon>Bacteria</taxon>
        <taxon>Bacillati</taxon>
        <taxon>Actinomycetota</taxon>
        <taxon>Actinomycetes</taxon>
        <taxon>Streptosporangiales</taxon>
        <taxon>Streptosporangiaceae</taxon>
        <taxon>Nonomuraea</taxon>
    </lineage>
</organism>
<dbReference type="Proteomes" id="UP000312512">
    <property type="component" value="Unassembled WGS sequence"/>
</dbReference>
<evidence type="ECO:0000313" key="3">
    <source>
        <dbReference type="Proteomes" id="UP000312512"/>
    </source>
</evidence>
<sequence length="266" mass="29969">MILDLAAREAARHGLAHQLRSIEGIQRTHQEEHGLLLPRRSGSEHVNAKQVITDEQWRYARTIWDYHQMHHDLRRCDVAIGLGSHDLGVATRAAELYHAGWFPLLVFSGATSPTTVARFPRGEAVHYREHALRADVPDEAILLEPNATNTGQNISLSRQVLAEAGIQPRSVLLISKPYMERRAYATARQVWPDVEVVCASEPLQLDDYVNRIGDPKLVIDMLVGELQRVIEYPKRGYAIEQPVPGEVHDAYQALRRAGFDSRLLTA</sequence>
<reference evidence="2 3" key="1">
    <citation type="submission" date="2019-10" db="EMBL/GenBank/DDBJ databases">
        <title>Nonomuraea sp. nov., isolated from Phyllanthus amarus.</title>
        <authorList>
            <person name="Klykleung N."/>
            <person name="Tanasupawat S."/>
        </authorList>
    </citation>
    <scope>NUCLEOTIDE SEQUENCE [LARGE SCALE GENOMIC DNA]</scope>
    <source>
        <strain evidence="2 3">PA1-10</strain>
    </source>
</reference>
<gene>
    <name evidence="2" type="ORF">FH608_029305</name>
</gene>
<accession>A0A5P9Z9B6</accession>
<proteinExistence type="predicted"/>
<dbReference type="GO" id="GO:0005886">
    <property type="term" value="C:plasma membrane"/>
    <property type="evidence" value="ECO:0007669"/>
    <property type="project" value="TreeGrafter"/>
</dbReference>
<dbReference type="PANTHER" id="PTHR30336:SF20">
    <property type="entry name" value="DUF218 DOMAIN-CONTAINING PROTEIN"/>
    <property type="match status" value="1"/>
</dbReference>
<dbReference type="OrthoDB" id="2216870at2"/>
<evidence type="ECO:0000313" key="2">
    <source>
        <dbReference type="EMBL" id="KAB8192028.1"/>
    </source>
</evidence>
<evidence type="ECO:0000259" key="1">
    <source>
        <dbReference type="Pfam" id="PF02698"/>
    </source>
</evidence>
<dbReference type="InterPro" id="IPR014729">
    <property type="entry name" value="Rossmann-like_a/b/a_fold"/>
</dbReference>
<name>A0A5C4W548_9ACTN</name>
<dbReference type="CDD" id="cd06259">
    <property type="entry name" value="YdcF-like"/>
    <property type="match status" value="1"/>
</dbReference>
<dbReference type="EMBL" id="VDLX02000011">
    <property type="protein sequence ID" value="KAB8192028.1"/>
    <property type="molecule type" value="Genomic_DNA"/>
</dbReference>
<comment type="caution">
    <text evidence="2">The sequence shown here is derived from an EMBL/GenBank/DDBJ whole genome shotgun (WGS) entry which is preliminary data.</text>
</comment>
<dbReference type="AlphaFoldDB" id="A0A5C4W548"/>
<protein>
    <submittedName>
        <fullName evidence="2">YdcF family protein</fullName>
    </submittedName>
</protein>
<keyword evidence="3" id="KW-1185">Reference proteome</keyword>
<dbReference type="InterPro" id="IPR051599">
    <property type="entry name" value="Cell_Envelope_Assoc"/>
</dbReference>
<dbReference type="InterPro" id="IPR003848">
    <property type="entry name" value="DUF218"/>
</dbReference>
<dbReference type="RefSeq" id="WP_139633836.1">
    <property type="nucleotide sequence ID" value="NZ_VDLX02000011.1"/>
</dbReference>
<dbReference type="Pfam" id="PF02698">
    <property type="entry name" value="DUF218"/>
    <property type="match status" value="1"/>
</dbReference>
<dbReference type="PANTHER" id="PTHR30336">
    <property type="entry name" value="INNER MEMBRANE PROTEIN, PROBABLE PERMEASE"/>
    <property type="match status" value="1"/>
</dbReference>
<dbReference type="Gene3D" id="3.40.50.620">
    <property type="entry name" value="HUPs"/>
    <property type="match status" value="1"/>
</dbReference>
<feature type="domain" description="DUF218" evidence="1">
    <location>
        <begin position="80"/>
        <end position="193"/>
    </location>
</feature>